<proteinExistence type="predicted"/>
<comment type="caution">
    <text evidence="1">The sequence shown here is derived from an EMBL/GenBank/DDBJ whole genome shotgun (WGS) entry which is preliminary data.</text>
</comment>
<name>A0A2S7MVC1_9BACI</name>
<protein>
    <submittedName>
        <fullName evidence="1">Uncharacterized protein</fullName>
    </submittedName>
</protein>
<evidence type="ECO:0000313" key="2">
    <source>
        <dbReference type="Proteomes" id="UP000239663"/>
    </source>
</evidence>
<dbReference type="RefSeq" id="WP_104850945.1">
    <property type="nucleotide sequence ID" value="NZ_PKOZ01000027.1"/>
</dbReference>
<keyword evidence="2" id="KW-1185">Reference proteome</keyword>
<dbReference type="OrthoDB" id="979541at2"/>
<evidence type="ECO:0000313" key="1">
    <source>
        <dbReference type="EMBL" id="PQD93687.1"/>
    </source>
</evidence>
<dbReference type="EMBL" id="PKOZ01000027">
    <property type="protein sequence ID" value="PQD93687.1"/>
    <property type="molecule type" value="Genomic_DNA"/>
</dbReference>
<dbReference type="AlphaFoldDB" id="A0A2S7MVC1"/>
<dbReference type="Proteomes" id="UP000239663">
    <property type="component" value="Unassembled WGS sequence"/>
</dbReference>
<accession>A0A2S7MVC1</accession>
<organism evidence="1 2">
    <name type="scientific">Pradoshia eiseniae</name>
    <dbReference type="NCBI Taxonomy" id="2064768"/>
    <lineage>
        <taxon>Bacteria</taxon>
        <taxon>Bacillati</taxon>
        <taxon>Bacillota</taxon>
        <taxon>Bacilli</taxon>
        <taxon>Bacillales</taxon>
        <taxon>Bacillaceae</taxon>
        <taxon>Pradoshia</taxon>
    </lineage>
</organism>
<reference evidence="1 2" key="1">
    <citation type="submission" date="2017-12" db="EMBL/GenBank/DDBJ databases">
        <title>Taxonomic description and draft genome of Pradoshia cofamensis Gen. nov., sp. nov., a thermotolerant bacillale isolated from anterior gut of earthworm Eisenia fetida.</title>
        <authorList>
            <person name="Saha T."/>
            <person name="Chakraborty R."/>
        </authorList>
    </citation>
    <scope>NUCLEOTIDE SEQUENCE [LARGE SCALE GENOMIC DNA]</scope>
    <source>
        <strain evidence="1 2">EAG3</strain>
    </source>
</reference>
<sequence>MNFNINIKNNSIQVSHITVNLPDHNSNEFSIFQDFVPYFGCETNYDAEVKIKKKAKEHNLKVSFDSEADNIGIYTKNPEKMFSLILLINELASEKYKIIFTLEEEEQLKSALNKWKRPKKQRWKEGDIFSIKLSNGSYAYAQIAEKYEGVQPVCVLFEGTYDELPELQNLLTKKIIALLSIVGYGLNDFTYKVIYSTTPVIKVPVPRKRDSVRYITYDDSTLIELAESFAGIKEWESNLDSMVIKDNLVPWLKASKI</sequence>
<gene>
    <name evidence="1" type="ORF">CYL18_18520</name>
</gene>